<evidence type="ECO:0000313" key="4">
    <source>
        <dbReference type="Proteomes" id="UP000814243"/>
    </source>
</evidence>
<accession>A0A922SP94</accession>
<dbReference type="Gene3D" id="3.30.40.10">
    <property type="entry name" value="Zinc/RING finger domain, C3HC4 (zinc finger)"/>
    <property type="match status" value="1"/>
</dbReference>
<feature type="domain" description="FP protein C-terminal" evidence="2">
    <location>
        <begin position="252"/>
        <end position="302"/>
    </location>
</feature>
<feature type="coiled-coil region" evidence="1">
    <location>
        <begin position="51"/>
        <end position="78"/>
    </location>
</feature>
<evidence type="ECO:0000256" key="1">
    <source>
        <dbReference type="SAM" id="Coils"/>
    </source>
</evidence>
<feature type="coiled-coil region" evidence="1">
    <location>
        <begin position="110"/>
        <end position="158"/>
    </location>
</feature>
<keyword evidence="1" id="KW-0175">Coiled coil</keyword>
<dbReference type="InterPro" id="IPR013083">
    <property type="entry name" value="Znf_RING/FYVE/PHD"/>
</dbReference>
<dbReference type="Pfam" id="PF25298">
    <property type="entry name" value="Baculo_FP_2nd"/>
    <property type="match status" value="1"/>
</dbReference>
<dbReference type="InterPro" id="IPR057251">
    <property type="entry name" value="FP_C"/>
</dbReference>
<sequence length="304" mass="34578">MECQKCKKVLSKKGAHFMCQGSCQGTFHRSCVKGLAADMKAGKNRIYCNNCEDEGSDEEEVEEEVQDLEKILKDIQKKVSAIPGLKKHLDTIQQSISVLSDKYDTLLFEHEESKGKISKLEKTVANINNRCVYLEKCNIALEQKLHEAEQQSLKQNLEIVGVEYIPGENLREIVTKIGDEIGVKSNDIEWVKRNKQSKKENKPSPIMVGFKPSGIESREEWLVNRRKLIELNSSVFTGGSATNKVYINEDLTKATKTLLWNAKRQLKGIYKYIWVTNGKILAKKKDGDNITWIRSEIELGQLSK</sequence>
<dbReference type="Proteomes" id="UP000814243">
    <property type="component" value="Unassembled WGS sequence"/>
</dbReference>
<comment type="caution">
    <text evidence="3">The sequence shown here is derived from an EMBL/GenBank/DDBJ whole genome shotgun (WGS) entry which is preliminary data.</text>
</comment>
<dbReference type="AlphaFoldDB" id="A0A922SP94"/>
<reference evidence="3" key="1">
    <citation type="journal article" date="2021" name="G3 (Bethesda)">
        <title>Genome and transcriptome analysis of the beet armyworm Spodoptera exigua reveals targets for pest control. .</title>
        <authorList>
            <person name="Simon S."/>
            <person name="Breeschoten T."/>
            <person name="Jansen H.J."/>
            <person name="Dirks R.P."/>
            <person name="Schranz M.E."/>
            <person name="Ros V.I.D."/>
        </authorList>
    </citation>
    <scope>NUCLEOTIDE SEQUENCE</scope>
    <source>
        <strain evidence="3">TB_SE_WUR_2020</strain>
    </source>
</reference>
<dbReference type="EMBL" id="JACEFF010000018">
    <property type="protein sequence ID" value="KAH9645692.1"/>
    <property type="molecule type" value="Genomic_DNA"/>
</dbReference>
<protein>
    <recommendedName>
        <fullName evidence="2">FP protein C-terminal domain-containing protein</fullName>
    </recommendedName>
</protein>
<gene>
    <name evidence="3" type="ORF">HF086_003365</name>
</gene>
<evidence type="ECO:0000259" key="2">
    <source>
        <dbReference type="Pfam" id="PF25298"/>
    </source>
</evidence>
<name>A0A922SP94_SPOEX</name>
<organism evidence="3 4">
    <name type="scientific">Spodoptera exigua</name>
    <name type="common">Beet armyworm</name>
    <name type="synonym">Noctua fulgens</name>
    <dbReference type="NCBI Taxonomy" id="7107"/>
    <lineage>
        <taxon>Eukaryota</taxon>
        <taxon>Metazoa</taxon>
        <taxon>Ecdysozoa</taxon>
        <taxon>Arthropoda</taxon>
        <taxon>Hexapoda</taxon>
        <taxon>Insecta</taxon>
        <taxon>Pterygota</taxon>
        <taxon>Neoptera</taxon>
        <taxon>Endopterygota</taxon>
        <taxon>Lepidoptera</taxon>
        <taxon>Glossata</taxon>
        <taxon>Ditrysia</taxon>
        <taxon>Noctuoidea</taxon>
        <taxon>Noctuidae</taxon>
        <taxon>Amphipyrinae</taxon>
        <taxon>Spodoptera</taxon>
    </lineage>
</organism>
<evidence type="ECO:0000313" key="3">
    <source>
        <dbReference type="EMBL" id="KAH9645692.1"/>
    </source>
</evidence>
<proteinExistence type="predicted"/>